<reference evidence="2 3" key="1">
    <citation type="submission" date="2020-02" db="EMBL/GenBank/DDBJ databases">
        <title>Draft Genome Sequence of Verrucosispora sp. Strain CWR15, Isolated from Gulf of Mexico Sponge.</title>
        <authorList>
            <person name="Kennedy S.J."/>
            <person name="Cella E."/>
            <person name="Azarian T."/>
            <person name="Baker B.J."/>
            <person name="Shaw L.N."/>
        </authorList>
    </citation>
    <scope>NUCLEOTIDE SEQUENCE [LARGE SCALE GENOMIC DNA]</scope>
    <source>
        <strain evidence="2 3">CWR15</strain>
    </source>
</reference>
<dbReference type="InterPro" id="IPR003779">
    <property type="entry name" value="CMD-like"/>
</dbReference>
<sequence>MTHLRTPAESALYAAEADRHGYVPAYARVFALAPQAYRAWIGLGAAVRGGMDERRYELVTVAAASAMGARYCVLAHAAVLRDRHLGDTQLRAVLTDHHAAGLDETEVAVMDFAARIATDPSSASAEEIESLRGHGLSETDIFQVILVVCVRRFFAGALAAAGTVPDPELAPIAAVVAARP</sequence>
<evidence type="ECO:0000313" key="2">
    <source>
        <dbReference type="EMBL" id="NGM15041.1"/>
    </source>
</evidence>
<protein>
    <submittedName>
        <fullName evidence="2">Peroxidase</fullName>
    </submittedName>
</protein>
<evidence type="ECO:0000313" key="3">
    <source>
        <dbReference type="Proteomes" id="UP000478148"/>
    </source>
</evidence>
<keyword evidence="2" id="KW-0575">Peroxidase</keyword>
<keyword evidence="2" id="KW-0560">Oxidoreductase</keyword>
<organism evidence="2 3">
    <name type="scientific">Verrucosispora sioxanthis</name>
    <dbReference type="NCBI Taxonomy" id="2499994"/>
    <lineage>
        <taxon>Bacteria</taxon>
        <taxon>Bacillati</taxon>
        <taxon>Actinomycetota</taxon>
        <taxon>Actinomycetes</taxon>
        <taxon>Micromonosporales</taxon>
        <taxon>Micromonosporaceae</taxon>
        <taxon>Micromonospora</taxon>
    </lineage>
</organism>
<dbReference type="PANTHER" id="PTHR35446">
    <property type="entry name" value="SI:CH211-175M2.5"/>
    <property type="match status" value="1"/>
</dbReference>
<dbReference type="PANTHER" id="PTHR35446:SF2">
    <property type="entry name" value="CARBOXYMUCONOLACTONE DECARBOXYLASE-LIKE DOMAIN-CONTAINING PROTEIN"/>
    <property type="match status" value="1"/>
</dbReference>
<gene>
    <name evidence="2" type="ORF">ENC19_21525</name>
</gene>
<dbReference type="InterPro" id="IPR029032">
    <property type="entry name" value="AhpD-like"/>
</dbReference>
<dbReference type="GO" id="GO:0051920">
    <property type="term" value="F:peroxiredoxin activity"/>
    <property type="evidence" value="ECO:0007669"/>
    <property type="project" value="InterPro"/>
</dbReference>
<dbReference type="Gene3D" id="1.20.1290.10">
    <property type="entry name" value="AhpD-like"/>
    <property type="match status" value="1"/>
</dbReference>
<dbReference type="RefSeq" id="WP_164448921.1">
    <property type="nucleotide sequence ID" value="NZ_SAIY01000008.1"/>
</dbReference>
<proteinExistence type="predicted"/>
<name>A0A6M1L9T6_9ACTN</name>
<dbReference type="AlphaFoldDB" id="A0A6M1L9T6"/>
<dbReference type="Pfam" id="PF02627">
    <property type="entry name" value="CMD"/>
    <property type="match status" value="1"/>
</dbReference>
<dbReference type="SUPFAM" id="SSF69118">
    <property type="entry name" value="AhpD-like"/>
    <property type="match status" value="1"/>
</dbReference>
<feature type="domain" description="Carboxymuconolactone decarboxylase-like" evidence="1">
    <location>
        <begin position="34"/>
        <end position="113"/>
    </location>
</feature>
<comment type="caution">
    <text evidence="2">The sequence shown here is derived from an EMBL/GenBank/DDBJ whole genome shotgun (WGS) entry which is preliminary data.</text>
</comment>
<keyword evidence="3" id="KW-1185">Reference proteome</keyword>
<accession>A0A6M1L9T6</accession>
<dbReference type="Proteomes" id="UP000478148">
    <property type="component" value="Unassembled WGS sequence"/>
</dbReference>
<evidence type="ECO:0000259" key="1">
    <source>
        <dbReference type="Pfam" id="PF02627"/>
    </source>
</evidence>
<dbReference type="EMBL" id="SAIY01000008">
    <property type="protein sequence ID" value="NGM15041.1"/>
    <property type="molecule type" value="Genomic_DNA"/>
</dbReference>